<proteinExistence type="predicted"/>
<evidence type="ECO:0000313" key="1">
    <source>
        <dbReference type="EMBL" id="CAK0861149.1"/>
    </source>
</evidence>
<dbReference type="Proteomes" id="UP001189429">
    <property type="component" value="Unassembled WGS sequence"/>
</dbReference>
<keyword evidence="2" id="KW-1185">Reference proteome</keyword>
<organism evidence="1 2">
    <name type="scientific">Prorocentrum cordatum</name>
    <dbReference type="NCBI Taxonomy" id="2364126"/>
    <lineage>
        <taxon>Eukaryota</taxon>
        <taxon>Sar</taxon>
        <taxon>Alveolata</taxon>
        <taxon>Dinophyceae</taxon>
        <taxon>Prorocentrales</taxon>
        <taxon>Prorocentraceae</taxon>
        <taxon>Prorocentrum</taxon>
    </lineage>
</organism>
<gene>
    <name evidence="1" type="ORF">PCOR1329_LOCUS49911</name>
</gene>
<name>A0ABN9UML4_9DINO</name>
<reference evidence="1" key="1">
    <citation type="submission" date="2023-10" db="EMBL/GenBank/DDBJ databases">
        <authorList>
            <person name="Chen Y."/>
            <person name="Shah S."/>
            <person name="Dougan E. K."/>
            <person name="Thang M."/>
            <person name="Chan C."/>
        </authorList>
    </citation>
    <scope>NUCLEOTIDE SEQUENCE [LARGE SCALE GENOMIC DNA]</scope>
</reference>
<accession>A0ABN9UML4</accession>
<feature type="non-terminal residue" evidence="1">
    <location>
        <position position="486"/>
    </location>
</feature>
<evidence type="ECO:0000313" key="2">
    <source>
        <dbReference type="Proteomes" id="UP001189429"/>
    </source>
</evidence>
<dbReference type="EMBL" id="CAUYUJ010016048">
    <property type="protein sequence ID" value="CAK0861149.1"/>
    <property type="molecule type" value="Genomic_DNA"/>
</dbReference>
<protein>
    <submittedName>
        <fullName evidence="1">Uncharacterized protein</fullName>
    </submittedName>
</protein>
<comment type="caution">
    <text evidence="1">The sequence shown here is derived from an EMBL/GenBank/DDBJ whole genome shotgun (WGS) entry which is preliminary data.</text>
</comment>
<sequence length="486" mass="52273">MLSSRDVLAIRAGPVETQDFAYYTNESPSIFTALLQHLLFDKLLLLQKFTNSPYPCTLQTASAPLSLVYVSPGRAVAAGGHHWRGAGPQMIEFRASSMLHLAPVAKFISARGDAVSSPVRSPVPVCRASLKGMRGPLPPPPRGDALAERSCSTCLVECASWPHRSGNATFHDGRARSPTLRHGPSYSHLPVFDLLLPVCSTTCKLADECDQNSRTPTLDYGHSPFVLPPRTSPLLLRLFRFTGPALGGLVSVLFHETPSQVGSGKLHILSDICWGATTAHLRPRSAGDGAIVLVLIVAIVSSCLMDGPVVGWLDGEPCWAAWAAWRGAAAAGRAGWRVSGRMGRARWSWQAGWLEPRPESSRRRRRLGAPFGLPRCCLGSGGLRPGERCRCVPGRARRSCAPRLGPGRARPGAADELSSSYLVPRRWRRAGGGGMRVGGLAGWAWAGRPFGWLSAHGFDQGHRGLTGTAPCVRRVLCKAWAVSRGM</sequence>